<gene>
    <name evidence="3" type="ORF">LLUT_LOCUS34926</name>
</gene>
<comment type="caution">
    <text evidence="3">The sequence shown here is derived from an EMBL/GenBank/DDBJ whole genome shotgun (WGS) entry which is preliminary data.</text>
</comment>
<sequence length="157" mass="17488">MGPNALFSSILSIFFLATVASASTFLSDNIFNKSGVSHGRALVEDDEPLKECIIDFEQQNYTVLTSKCKRPNYSPKMCCEAFKQFACPFAEYINDMTTDCAPAMFYFINLHGHYPQGLFADNCKEGPEGLDCTAIKPVTVKISHSSISHGKRPHKKY</sequence>
<keyword evidence="1" id="KW-0732">Signal</keyword>
<protein>
    <recommendedName>
        <fullName evidence="2">GPI-anchored protein LLG1-like domain-containing protein</fullName>
    </recommendedName>
</protein>
<dbReference type="AlphaFoldDB" id="A0AAV1YIK7"/>
<feature type="domain" description="GPI-anchored protein LLG1-like" evidence="2">
    <location>
        <begin position="54"/>
        <end position="131"/>
    </location>
</feature>
<organism evidence="3 4">
    <name type="scientific">Lupinus luteus</name>
    <name type="common">European yellow lupine</name>
    <dbReference type="NCBI Taxonomy" id="3873"/>
    <lineage>
        <taxon>Eukaryota</taxon>
        <taxon>Viridiplantae</taxon>
        <taxon>Streptophyta</taxon>
        <taxon>Embryophyta</taxon>
        <taxon>Tracheophyta</taxon>
        <taxon>Spermatophyta</taxon>
        <taxon>Magnoliopsida</taxon>
        <taxon>eudicotyledons</taxon>
        <taxon>Gunneridae</taxon>
        <taxon>Pentapetalae</taxon>
        <taxon>rosids</taxon>
        <taxon>fabids</taxon>
        <taxon>Fabales</taxon>
        <taxon>Fabaceae</taxon>
        <taxon>Papilionoideae</taxon>
        <taxon>50 kb inversion clade</taxon>
        <taxon>genistoids sensu lato</taxon>
        <taxon>core genistoids</taxon>
        <taxon>Genisteae</taxon>
        <taxon>Lupinus</taxon>
    </lineage>
</organism>
<evidence type="ECO:0000256" key="1">
    <source>
        <dbReference type="SAM" id="SignalP"/>
    </source>
</evidence>
<evidence type="ECO:0000313" key="3">
    <source>
        <dbReference type="EMBL" id="CAL0333866.1"/>
    </source>
</evidence>
<feature type="signal peptide" evidence="1">
    <location>
        <begin position="1"/>
        <end position="22"/>
    </location>
</feature>
<dbReference type="PANTHER" id="PTHR31533:SF35">
    <property type="entry name" value="GPI-ANCHORED PROTEIN LLG2-RELATED"/>
    <property type="match status" value="1"/>
</dbReference>
<accession>A0AAV1YIK7</accession>
<evidence type="ECO:0000259" key="2">
    <source>
        <dbReference type="Pfam" id="PF26578"/>
    </source>
</evidence>
<name>A0AAV1YIK7_LUPLU</name>
<reference evidence="3 4" key="1">
    <citation type="submission" date="2024-03" db="EMBL/GenBank/DDBJ databases">
        <authorList>
            <person name="Martinez-Hernandez J."/>
        </authorList>
    </citation>
    <scope>NUCLEOTIDE SEQUENCE [LARGE SCALE GENOMIC DNA]</scope>
</reference>
<evidence type="ECO:0000313" key="4">
    <source>
        <dbReference type="Proteomes" id="UP001497480"/>
    </source>
</evidence>
<dbReference type="Pfam" id="PF26578">
    <property type="entry name" value="LLG1"/>
    <property type="match status" value="1"/>
</dbReference>
<keyword evidence="4" id="KW-1185">Reference proteome</keyword>
<dbReference type="InterPro" id="IPR039307">
    <property type="entry name" value="LORELEI-like"/>
</dbReference>
<proteinExistence type="predicted"/>
<dbReference type="PANTHER" id="PTHR31533">
    <property type="entry name" value="GPI-ANCHORED PROTEIN LLG1-RELATED-RELATED"/>
    <property type="match status" value="1"/>
</dbReference>
<dbReference type="InterPro" id="IPR058888">
    <property type="entry name" value="LLG1-like"/>
</dbReference>
<dbReference type="EMBL" id="CAXHTB010000025">
    <property type="protein sequence ID" value="CAL0333866.1"/>
    <property type="molecule type" value="Genomic_DNA"/>
</dbReference>
<dbReference type="Proteomes" id="UP001497480">
    <property type="component" value="Unassembled WGS sequence"/>
</dbReference>
<feature type="chain" id="PRO_5043774336" description="GPI-anchored protein LLG1-like domain-containing protein" evidence="1">
    <location>
        <begin position="23"/>
        <end position="157"/>
    </location>
</feature>